<evidence type="ECO:0000256" key="4">
    <source>
        <dbReference type="ARBA" id="ARBA00022777"/>
    </source>
</evidence>
<feature type="binding site" evidence="9">
    <location>
        <position position="139"/>
    </location>
    <ligand>
        <name>substrate</name>
    </ligand>
</feature>
<keyword evidence="9" id="KW-0963">Cytoplasm</keyword>
<feature type="binding site" evidence="9">
    <location>
        <position position="184"/>
    </location>
    <ligand>
        <name>ATP</name>
        <dbReference type="ChEBI" id="CHEBI:30616"/>
    </ligand>
</feature>
<feature type="binding site" evidence="9">
    <location>
        <position position="249"/>
    </location>
    <ligand>
        <name>K(+)</name>
        <dbReference type="ChEBI" id="CHEBI:29103"/>
    </ligand>
</feature>
<evidence type="ECO:0000256" key="7">
    <source>
        <dbReference type="ARBA" id="ARBA00022958"/>
    </source>
</evidence>
<dbReference type="SUPFAM" id="SSF53613">
    <property type="entry name" value="Ribokinase-like"/>
    <property type="match status" value="1"/>
</dbReference>
<feature type="binding site" evidence="9">
    <location>
        <begin position="254"/>
        <end position="255"/>
    </location>
    <ligand>
        <name>ATP</name>
        <dbReference type="ChEBI" id="CHEBI:30616"/>
    </ligand>
</feature>
<dbReference type="NCBIfam" id="TIGR02152">
    <property type="entry name" value="D_ribokin_bact"/>
    <property type="match status" value="1"/>
</dbReference>
<keyword evidence="3 9" id="KW-0547">Nucleotide-binding</keyword>
<dbReference type="GeneID" id="101862663"/>
<keyword evidence="6 9" id="KW-0460">Magnesium</keyword>
<comment type="subunit">
    <text evidence="9">Homodimer.</text>
</comment>
<evidence type="ECO:0000256" key="6">
    <source>
        <dbReference type="ARBA" id="ARBA00022842"/>
    </source>
</evidence>
<evidence type="ECO:0000313" key="12">
    <source>
        <dbReference type="RefSeq" id="XP_005102957.1"/>
    </source>
</evidence>
<feature type="binding site" evidence="9">
    <location>
        <begin position="38"/>
        <end position="42"/>
    </location>
    <ligand>
        <name>substrate</name>
    </ligand>
</feature>
<feature type="domain" description="Carbohydrate kinase PfkB" evidence="10">
    <location>
        <begin position="2"/>
        <end position="298"/>
    </location>
</feature>
<dbReference type="HAMAP" id="MF_01987">
    <property type="entry name" value="Ribokinase"/>
    <property type="match status" value="1"/>
</dbReference>
<keyword evidence="9" id="KW-0539">Nucleus</keyword>
<feature type="binding site" evidence="9">
    <location>
        <position position="296"/>
    </location>
    <ligand>
        <name>K(+)</name>
        <dbReference type="ChEBI" id="CHEBI:29103"/>
    </ligand>
</feature>
<protein>
    <recommendedName>
        <fullName evidence="9">Ribokinase</fullName>
        <shortName evidence="9">RK</shortName>
        <ecNumber evidence="9">2.7.1.15</ecNumber>
    </recommendedName>
</protein>
<dbReference type="Proteomes" id="UP000694888">
    <property type="component" value="Unplaced"/>
</dbReference>
<keyword evidence="2 9" id="KW-0479">Metal-binding</keyword>
<dbReference type="Pfam" id="PF00294">
    <property type="entry name" value="PfkB"/>
    <property type="match status" value="1"/>
</dbReference>
<feature type="binding site" evidence="9">
    <location>
        <position position="255"/>
    </location>
    <ligand>
        <name>substrate</name>
    </ligand>
</feature>
<feature type="binding site" evidence="9">
    <location>
        <begin position="10"/>
        <end position="12"/>
    </location>
    <ligand>
        <name>substrate</name>
    </ligand>
</feature>
<evidence type="ECO:0000256" key="2">
    <source>
        <dbReference type="ARBA" id="ARBA00022723"/>
    </source>
</evidence>
<comment type="pathway">
    <text evidence="9">Carbohydrate metabolism; D-ribose degradation; D-ribose 5-phosphate from beta-D-ribopyranose: step 2/2.</text>
</comment>
<keyword evidence="1 9" id="KW-0808">Transferase</keyword>
<keyword evidence="5 9" id="KW-0067">ATP-binding</keyword>
<keyword evidence="8 9" id="KW-0119">Carbohydrate metabolism</keyword>
<proteinExistence type="inferred from homology"/>
<comment type="similarity">
    <text evidence="9">Belongs to the carbohydrate kinase PfkB family. Ribokinase subfamily.</text>
</comment>
<feature type="active site" description="Proton acceptor" evidence="9">
    <location>
        <position position="255"/>
    </location>
</feature>
<comment type="activity regulation">
    <text evidence="9">Activated by a monovalent cation that binds near, but not in, the active site. The most likely occupant of the site in vivo is potassium. Ion binding induces a conformational change that may alter substrate affinity.</text>
</comment>
<feature type="binding site" evidence="9">
    <location>
        <position position="290"/>
    </location>
    <ligand>
        <name>K(+)</name>
        <dbReference type="ChEBI" id="CHEBI:29103"/>
    </ligand>
</feature>
<accession>A0ABM0JW74</accession>
<feature type="binding site" evidence="9">
    <location>
        <position position="287"/>
    </location>
    <ligand>
        <name>K(+)</name>
        <dbReference type="ChEBI" id="CHEBI:29103"/>
    </ligand>
</feature>
<dbReference type="PRINTS" id="PR00990">
    <property type="entry name" value="RIBOKINASE"/>
</dbReference>
<dbReference type="InterPro" id="IPR011877">
    <property type="entry name" value="Ribokinase"/>
</dbReference>
<evidence type="ECO:0000256" key="5">
    <source>
        <dbReference type="ARBA" id="ARBA00022840"/>
    </source>
</evidence>
<dbReference type="InterPro" id="IPR011611">
    <property type="entry name" value="PfkB_dom"/>
</dbReference>
<evidence type="ECO:0000256" key="8">
    <source>
        <dbReference type="ARBA" id="ARBA00023277"/>
    </source>
</evidence>
<name>A0ABM0JW74_APLCA</name>
<keyword evidence="7 9" id="KW-0630">Potassium</keyword>
<dbReference type="PANTHER" id="PTHR10584">
    <property type="entry name" value="SUGAR KINASE"/>
    <property type="match status" value="1"/>
</dbReference>
<comment type="catalytic activity">
    <reaction evidence="9">
        <text>D-ribose + ATP = D-ribose 5-phosphate + ADP + H(+)</text>
        <dbReference type="Rhea" id="RHEA:13697"/>
        <dbReference type="ChEBI" id="CHEBI:15378"/>
        <dbReference type="ChEBI" id="CHEBI:30616"/>
        <dbReference type="ChEBI" id="CHEBI:47013"/>
        <dbReference type="ChEBI" id="CHEBI:78346"/>
        <dbReference type="ChEBI" id="CHEBI:456216"/>
        <dbReference type="EC" id="2.7.1.15"/>
    </reaction>
</comment>
<dbReference type="RefSeq" id="XP_005102957.1">
    <property type="nucleotide sequence ID" value="XM_005102900.3"/>
</dbReference>
<keyword evidence="4 9" id="KW-0418">Kinase</keyword>
<dbReference type="CDD" id="cd01174">
    <property type="entry name" value="ribokinase"/>
    <property type="match status" value="1"/>
</dbReference>
<reference evidence="12" key="1">
    <citation type="submission" date="2025-08" db="UniProtKB">
        <authorList>
            <consortium name="RefSeq"/>
        </authorList>
    </citation>
    <scope>IDENTIFICATION</scope>
</reference>
<evidence type="ECO:0000256" key="1">
    <source>
        <dbReference type="ARBA" id="ARBA00022679"/>
    </source>
</evidence>
<feature type="binding site" evidence="9">
    <location>
        <position position="292"/>
    </location>
    <ligand>
        <name>K(+)</name>
        <dbReference type="ChEBI" id="CHEBI:29103"/>
    </ligand>
</feature>
<dbReference type="InterPro" id="IPR002139">
    <property type="entry name" value="Ribo/fructo_kinase"/>
</dbReference>
<comment type="subcellular location">
    <subcellularLocation>
        <location evidence="9">Cytoplasm</location>
    </subcellularLocation>
    <subcellularLocation>
        <location evidence="9">Nucleus</location>
    </subcellularLocation>
</comment>
<feature type="binding site" evidence="9">
    <location>
        <begin position="221"/>
        <end position="226"/>
    </location>
    <ligand>
        <name>ATP</name>
        <dbReference type="ChEBI" id="CHEBI:30616"/>
    </ligand>
</feature>
<feature type="binding site" evidence="9">
    <location>
        <position position="251"/>
    </location>
    <ligand>
        <name>K(+)</name>
        <dbReference type="ChEBI" id="CHEBI:29103"/>
    </ligand>
</feature>
<evidence type="ECO:0000313" key="11">
    <source>
        <dbReference type="Proteomes" id="UP000694888"/>
    </source>
</evidence>
<gene>
    <name evidence="12" type="primary">LOC101862663</name>
</gene>
<comment type="cofactor">
    <cofactor evidence="9">
        <name>Mg(2+)</name>
        <dbReference type="ChEBI" id="CHEBI:18420"/>
    </cofactor>
    <text evidence="9">Requires a divalent cation, most likely magnesium in vivo, as an electrophilic catalyst to aid phosphoryl group transfer. It is the chelate of the metal and the nucleotide that is the actual substrate.</text>
</comment>
<dbReference type="PANTHER" id="PTHR10584:SF166">
    <property type="entry name" value="RIBOKINASE"/>
    <property type="match status" value="1"/>
</dbReference>
<comment type="function">
    <text evidence="9">Catalyzes the phosphorylation of ribose at O-5 in a reaction requiring ATP and magnesium. The resulting D-ribose-5-phosphate can then be used either for sythesis of nucleotides, histidine, and tryptophan, or as a component of the pentose phosphate pathway.</text>
</comment>
<dbReference type="EC" id="2.7.1.15" evidence="9"/>
<evidence type="ECO:0000256" key="3">
    <source>
        <dbReference type="ARBA" id="ARBA00022741"/>
    </source>
</evidence>
<sequence>MDVVVVGSCNIDLISYATHLPKEGETITGTKFSTGFGGKGANQCVTAGKLGAKVAMVSKVGNDAFGQDYLKNLQDCNVNCGQVKVVDDVSTGVAAITVADNGSNCIIIVPGANDLLTVSDVEAAEDLIKSSKVLVCQNEIPSVISLAAMKSASNHKVKVIYNPAPAQKDFNPELFSLPDFFCPNETEAELLTGCPVESIDDAMKACRDLTENHGCNSVIITMGKNGAVYQQRRGVDPLHIPVDAVAAVDTTGAGDSFIGSLAYFLATRPELPVPEMIKRASFIASVSVTKPGTQISYPRADELPAHIFS</sequence>
<comment type="caution">
    <text evidence="9">Lacks conserved residue(s) required for the propagation of feature annotation.</text>
</comment>
<organism evidence="11 12">
    <name type="scientific">Aplysia californica</name>
    <name type="common">California sea hare</name>
    <dbReference type="NCBI Taxonomy" id="6500"/>
    <lineage>
        <taxon>Eukaryota</taxon>
        <taxon>Metazoa</taxon>
        <taxon>Spiralia</taxon>
        <taxon>Lophotrochozoa</taxon>
        <taxon>Mollusca</taxon>
        <taxon>Gastropoda</taxon>
        <taxon>Heterobranchia</taxon>
        <taxon>Euthyneura</taxon>
        <taxon>Tectipleura</taxon>
        <taxon>Aplysiida</taxon>
        <taxon>Aplysioidea</taxon>
        <taxon>Aplysiidae</taxon>
        <taxon>Aplysia</taxon>
    </lineage>
</organism>
<dbReference type="Gene3D" id="3.40.1190.20">
    <property type="match status" value="1"/>
</dbReference>
<evidence type="ECO:0000256" key="9">
    <source>
        <dbReference type="HAMAP-Rule" id="MF_03215"/>
    </source>
</evidence>
<keyword evidence="11" id="KW-1185">Reference proteome</keyword>
<evidence type="ECO:0000259" key="10">
    <source>
        <dbReference type="Pfam" id="PF00294"/>
    </source>
</evidence>
<dbReference type="InterPro" id="IPR029056">
    <property type="entry name" value="Ribokinase-like"/>
</dbReference>